<feature type="signal peptide" evidence="7">
    <location>
        <begin position="1"/>
        <end position="19"/>
    </location>
</feature>
<name>A0A399SVB7_9BACT</name>
<dbReference type="GO" id="GO:0016139">
    <property type="term" value="P:glycoside catabolic process"/>
    <property type="evidence" value="ECO:0007669"/>
    <property type="project" value="TreeGrafter"/>
</dbReference>
<dbReference type="PANTHER" id="PTHR10030">
    <property type="entry name" value="ALPHA-L-FUCOSIDASE"/>
    <property type="match status" value="1"/>
</dbReference>
<dbReference type="RefSeq" id="WP_119439895.1">
    <property type="nucleotide sequence ID" value="NZ_QWGR01000018.1"/>
</dbReference>
<proteinExistence type="inferred from homology"/>
<dbReference type="GO" id="GO:0006004">
    <property type="term" value="P:fucose metabolic process"/>
    <property type="evidence" value="ECO:0007669"/>
    <property type="project" value="InterPro"/>
</dbReference>
<feature type="domain" description="Glycoside hydrolase family 29 N-terminal" evidence="8">
    <location>
        <begin position="41"/>
        <end position="338"/>
    </location>
</feature>
<protein>
    <recommendedName>
        <fullName evidence="3">alpha-L-fucosidase</fullName>
        <ecNumber evidence="3">3.2.1.51</ecNumber>
    </recommendedName>
</protein>
<evidence type="ECO:0000313" key="9">
    <source>
        <dbReference type="EMBL" id="RIJ45933.1"/>
    </source>
</evidence>
<evidence type="ECO:0000313" key="10">
    <source>
        <dbReference type="Proteomes" id="UP000265926"/>
    </source>
</evidence>
<gene>
    <name evidence="9" type="ORF">D1614_20655</name>
</gene>
<evidence type="ECO:0000256" key="2">
    <source>
        <dbReference type="ARBA" id="ARBA00007951"/>
    </source>
</evidence>
<dbReference type="OrthoDB" id="1389336at2"/>
<keyword evidence="10" id="KW-1185">Reference proteome</keyword>
<dbReference type="Gene3D" id="3.20.20.80">
    <property type="entry name" value="Glycosidases"/>
    <property type="match status" value="1"/>
</dbReference>
<dbReference type="SUPFAM" id="SSF51445">
    <property type="entry name" value="(Trans)glycosidases"/>
    <property type="match status" value="1"/>
</dbReference>
<dbReference type="PANTHER" id="PTHR10030:SF37">
    <property type="entry name" value="ALPHA-L-FUCOSIDASE-RELATED"/>
    <property type="match status" value="1"/>
</dbReference>
<dbReference type="GO" id="GO:0005764">
    <property type="term" value="C:lysosome"/>
    <property type="evidence" value="ECO:0007669"/>
    <property type="project" value="TreeGrafter"/>
</dbReference>
<evidence type="ECO:0000256" key="4">
    <source>
        <dbReference type="ARBA" id="ARBA00022729"/>
    </source>
</evidence>
<feature type="chain" id="PRO_5017285925" description="alpha-L-fucosidase" evidence="7">
    <location>
        <begin position="20"/>
        <end position="339"/>
    </location>
</feature>
<dbReference type="EC" id="3.2.1.51" evidence="3"/>
<dbReference type="InterPro" id="IPR057739">
    <property type="entry name" value="Glyco_hydro_29_N"/>
</dbReference>
<reference evidence="9 10" key="1">
    <citation type="submission" date="2018-08" db="EMBL/GenBank/DDBJ databases">
        <title>Pallidiluteibacterium maritimus gen. nov., sp. nov., isolated from coastal sediment.</title>
        <authorList>
            <person name="Zhou L.Y."/>
        </authorList>
    </citation>
    <scope>NUCLEOTIDE SEQUENCE [LARGE SCALE GENOMIC DNA]</scope>
    <source>
        <strain evidence="9 10">XSD2</strain>
    </source>
</reference>
<comment type="function">
    <text evidence="1">Alpha-L-fucosidase is responsible for hydrolyzing the alpha-1,6-linked fucose joined to the reducing-end N-acetylglucosamine of the carbohydrate moieties of glycoproteins.</text>
</comment>
<comment type="similarity">
    <text evidence="2">Belongs to the glycosyl hydrolase 29 family.</text>
</comment>
<dbReference type="PRINTS" id="PR00741">
    <property type="entry name" value="GLHYDRLASE29"/>
</dbReference>
<accession>A0A399SVB7</accession>
<dbReference type="InterPro" id="IPR016286">
    <property type="entry name" value="FUC_metazoa-typ"/>
</dbReference>
<keyword evidence="6" id="KW-0326">Glycosidase</keyword>
<evidence type="ECO:0000256" key="5">
    <source>
        <dbReference type="ARBA" id="ARBA00022801"/>
    </source>
</evidence>
<dbReference type="EMBL" id="QWGR01000018">
    <property type="protein sequence ID" value="RIJ45933.1"/>
    <property type="molecule type" value="Genomic_DNA"/>
</dbReference>
<evidence type="ECO:0000259" key="8">
    <source>
        <dbReference type="Pfam" id="PF01120"/>
    </source>
</evidence>
<comment type="caution">
    <text evidence="9">The sequence shown here is derived from an EMBL/GenBank/DDBJ whole genome shotgun (WGS) entry which is preliminary data.</text>
</comment>
<dbReference type="SMART" id="SM00812">
    <property type="entry name" value="Alpha_L_fucos"/>
    <property type="match status" value="1"/>
</dbReference>
<organism evidence="9 10">
    <name type="scientific">Maribellus luteus</name>
    <dbReference type="NCBI Taxonomy" id="2305463"/>
    <lineage>
        <taxon>Bacteria</taxon>
        <taxon>Pseudomonadati</taxon>
        <taxon>Bacteroidota</taxon>
        <taxon>Bacteroidia</taxon>
        <taxon>Marinilabiliales</taxon>
        <taxon>Prolixibacteraceae</taxon>
        <taxon>Maribellus</taxon>
    </lineage>
</organism>
<evidence type="ECO:0000256" key="6">
    <source>
        <dbReference type="ARBA" id="ARBA00023295"/>
    </source>
</evidence>
<dbReference type="Pfam" id="PF01120">
    <property type="entry name" value="Alpha_L_fucos"/>
    <property type="match status" value="1"/>
</dbReference>
<dbReference type="Proteomes" id="UP000265926">
    <property type="component" value="Unassembled WGS sequence"/>
</dbReference>
<dbReference type="GO" id="GO:0004560">
    <property type="term" value="F:alpha-L-fucosidase activity"/>
    <property type="evidence" value="ECO:0007669"/>
    <property type="project" value="InterPro"/>
</dbReference>
<keyword evidence="4 7" id="KW-0732">Signal</keyword>
<evidence type="ECO:0000256" key="1">
    <source>
        <dbReference type="ARBA" id="ARBA00004071"/>
    </source>
</evidence>
<dbReference type="AlphaFoldDB" id="A0A399SVB7"/>
<dbReference type="InterPro" id="IPR000933">
    <property type="entry name" value="Glyco_hydro_29"/>
</dbReference>
<evidence type="ECO:0000256" key="7">
    <source>
        <dbReference type="SAM" id="SignalP"/>
    </source>
</evidence>
<evidence type="ECO:0000256" key="3">
    <source>
        <dbReference type="ARBA" id="ARBA00012662"/>
    </source>
</evidence>
<dbReference type="InterPro" id="IPR017853">
    <property type="entry name" value="GH"/>
</dbReference>
<sequence>MLLKVSLLCLLMVAILSGATSQSKTDYTVKLEDHIRAEQVKEMKWGMFICWSFSTFSGHEWTPTLDKDASYFTASGVDTDQWCKLAKDAGMGYILFLTKHHDGFCLWDTQTTDKKVTNSKLGIDVLAKLRKSCDKYGIKLALYFSEGDWNWPGAIDGKGAKAGIGKNPEMKKAQLKELCTGYGPIEFFWMDHAVGDGGLSHKETVDFIHQFQPNCFIGFNTGETAGRLNLRERGRPGPIGDKSTVWNEGHLKDSYDNFLVAEFTYPILPKHEGGADWFYSLPKHDTLCQSAEKLYNDYVGAVKYGNIFSIDVGPDYAGRIRQVDVKTLEQVGEMIRTNK</sequence>
<keyword evidence="5" id="KW-0378">Hydrolase</keyword>